<dbReference type="InterPro" id="IPR000917">
    <property type="entry name" value="Sulfatase_N"/>
</dbReference>
<dbReference type="PATRIC" id="fig|1203554.3.peg.254"/>
<feature type="transmembrane region" description="Helical" evidence="8">
    <location>
        <begin position="112"/>
        <end position="131"/>
    </location>
</feature>
<dbReference type="AlphaFoldDB" id="S3CNB5"/>
<dbReference type="SUPFAM" id="SSF53649">
    <property type="entry name" value="Alkaline phosphatase-like"/>
    <property type="match status" value="1"/>
</dbReference>
<evidence type="ECO:0000256" key="5">
    <source>
        <dbReference type="ARBA" id="ARBA00022989"/>
    </source>
</evidence>
<evidence type="ECO:0000256" key="1">
    <source>
        <dbReference type="ARBA" id="ARBA00004651"/>
    </source>
</evidence>
<feature type="domain" description="Sulfatase N-terminal" evidence="9">
    <location>
        <begin position="197"/>
        <end position="471"/>
    </location>
</feature>
<sequence length="522" mass="58966">MKKLINQSCNAKQFAAFIVYLFVCAVLAKLMLKGFGDSPHMREIVGGGVFLTFLCASRNTFWCISFPLALLSSIYAPIAYIYGQPDFQSLISALSTNLSETNDFLSDIPFQAYKRSLEIILSIFIVYFLAIKFNIKPWRNKTFVVSSVIVLACIVGLTSFFSNLLHGVVATKEEMAALEKFAKKSSWGESKFNGNFQNYVLIIGESARKDYFSAYGYPIDTTPFMSKAPGVLVNGLIAGDSYTVGSLRLMLTHADTKMWSPRYDLNIIDLAKSAGLKTIWLSNQGFIGEHDTPISSIGYRADEHRFPVAGEYHKNGLSDFFLLERFQSILLTEREQPMLIVLHTIGSHPDACKKVSDVPNKFISSDEKYKYLTCYINTILKTDALVEGVFNLLKKDQIVNGRKFSMIYFADHGQAHYYKSDKIILNNNSTSALHYEIPLIKIDSYSFDRKINNSRKYGVRFVDGLANWMGIENKNISAYDLFDGVNDEYDYGYQKILAEKKPIDDPAIDLRPYLTKKIDGVD</sequence>
<comment type="caution">
    <text evidence="10">The sequence shown here is derived from an EMBL/GenBank/DDBJ whole genome shotgun (WGS) entry which is preliminary data.</text>
</comment>
<feature type="transmembrane region" description="Helical" evidence="8">
    <location>
        <begin position="143"/>
        <end position="165"/>
    </location>
</feature>
<dbReference type="Pfam" id="PF00884">
    <property type="entry name" value="Sulfatase"/>
    <property type="match status" value="1"/>
</dbReference>
<dbReference type="Proteomes" id="UP000014400">
    <property type="component" value="Unassembled WGS sequence"/>
</dbReference>
<evidence type="ECO:0000256" key="2">
    <source>
        <dbReference type="ARBA" id="ARBA00022475"/>
    </source>
</evidence>
<evidence type="ECO:0000256" key="4">
    <source>
        <dbReference type="ARBA" id="ARBA00022692"/>
    </source>
</evidence>
<keyword evidence="6 8" id="KW-0472">Membrane</keyword>
<dbReference type="EMBL" id="ATCF01000004">
    <property type="protein sequence ID" value="EPE02040.1"/>
    <property type="molecule type" value="Genomic_DNA"/>
</dbReference>
<feature type="transmembrane region" description="Helical" evidence="8">
    <location>
        <begin position="61"/>
        <end position="82"/>
    </location>
</feature>
<keyword evidence="4 8" id="KW-0812">Transmembrane</keyword>
<evidence type="ECO:0000313" key="11">
    <source>
        <dbReference type="Proteomes" id="UP000014400"/>
    </source>
</evidence>
<dbReference type="InterPro" id="IPR017850">
    <property type="entry name" value="Alkaline_phosphatase_core_sf"/>
</dbReference>
<dbReference type="RefSeq" id="WP_016473710.1">
    <property type="nucleotide sequence ID" value="NZ_KE150480.1"/>
</dbReference>
<evidence type="ECO:0000256" key="6">
    <source>
        <dbReference type="ARBA" id="ARBA00023136"/>
    </source>
</evidence>
<keyword evidence="3" id="KW-0808">Transferase</keyword>
<dbReference type="GO" id="GO:0016776">
    <property type="term" value="F:phosphotransferase activity, phosphate group as acceptor"/>
    <property type="evidence" value="ECO:0007669"/>
    <property type="project" value="TreeGrafter"/>
</dbReference>
<evidence type="ECO:0000256" key="8">
    <source>
        <dbReference type="SAM" id="Phobius"/>
    </source>
</evidence>
<dbReference type="CDD" id="cd16017">
    <property type="entry name" value="LptA"/>
    <property type="match status" value="1"/>
</dbReference>
<evidence type="ECO:0000259" key="9">
    <source>
        <dbReference type="Pfam" id="PF00884"/>
    </source>
</evidence>
<comment type="subcellular location">
    <subcellularLocation>
        <location evidence="1">Cell membrane</location>
        <topology evidence="1">Multi-pass membrane protein</topology>
    </subcellularLocation>
</comment>
<dbReference type="eggNOG" id="COG2194">
    <property type="taxonomic scope" value="Bacteria"/>
</dbReference>
<evidence type="ECO:0000256" key="7">
    <source>
        <dbReference type="ARBA" id="ARBA00038481"/>
    </source>
</evidence>
<dbReference type="GO" id="GO:0009244">
    <property type="term" value="P:lipopolysaccharide core region biosynthetic process"/>
    <property type="evidence" value="ECO:0007669"/>
    <property type="project" value="TreeGrafter"/>
</dbReference>
<comment type="similarity">
    <text evidence="7">Belongs to the phosphoethanolamine transferase family.</text>
</comment>
<organism evidence="10 11">
    <name type="scientific">Sutterella wadsworthensis HGA0223</name>
    <dbReference type="NCBI Taxonomy" id="1203554"/>
    <lineage>
        <taxon>Bacteria</taxon>
        <taxon>Pseudomonadati</taxon>
        <taxon>Pseudomonadota</taxon>
        <taxon>Betaproteobacteria</taxon>
        <taxon>Burkholderiales</taxon>
        <taxon>Sutterellaceae</taxon>
        <taxon>Sutterella</taxon>
    </lineage>
</organism>
<proteinExistence type="inferred from homology"/>
<accession>S3CNB5</accession>
<reference evidence="10 11" key="1">
    <citation type="submission" date="2013-04" db="EMBL/GenBank/DDBJ databases">
        <title>The Genome Sequence of Sutterella wadsworthensis HGA0223.</title>
        <authorList>
            <consortium name="The Broad Institute Genomics Platform"/>
            <person name="Earl A."/>
            <person name="Ward D."/>
            <person name="Feldgarden M."/>
            <person name="Gevers D."/>
            <person name="Schmidt T.M."/>
            <person name="Dover J."/>
            <person name="Dai D."/>
            <person name="Walker B."/>
            <person name="Young S."/>
            <person name="Zeng Q."/>
            <person name="Gargeya S."/>
            <person name="Fitzgerald M."/>
            <person name="Haas B."/>
            <person name="Abouelleil A."/>
            <person name="Allen A.W."/>
            <person name="Alvarado L."/>
            <person name="Arachchi H.M."/>
            <person name="Berlin A.M."/>
            <person name="Chapman S.B."/>
            <person name="Gainer-Dewar J."/>
            <person name="Goldberg J."/>
            <person name="Griggs A."/>
            <person name="Gujja S."/>
            <person name="Hansen M."/>
            <person name="Howarth C."/>
            <person name="Imamovic A."/>
            <person name="Ireland A."/>
            <person name="Larimer J."/>
            <person name="McCowan C."/>
            <person name="Murphy C."/>
            <person name="Pearson M."/>
            <person name="Poon T.W."/>
            <person name="Priest M."/>
            <person name="Roberts A."/>
            <person name="Saif S."/>
            <person name="Shea T."/>
            <person name="Sisk P."/>
            <person name="Sykes S."/>
            <person name="Wortman J."/>
            <person name="Nusbaum C."/>
            <person name="Birren B."/>
        </authorList>
    </citation>
    <scope>NUCLEOTIDE SEQUENCE [LARGE SCALE GENOMIC DNA]</scope>
    <source>
        <strain evidence="10 11">HGA0223</strain>
    </source>
</reference>
<keyword evidence="11" id="KW-1185">Reference proteome</keyword>
<dbReference type="Gene3D" id="3.40.720.10">
    <property type="entry name" value="Alkaline Phosphatase, subunit A"/>
    <property type="match status" value="1"/>
</dbReference>
<keyword evidence="2" id="KW-1003">Cell membrane</keyword>
<dbReference type="InterPro" id="IPR058130">
    <property type="entry name" value="PEA_transf_C"/>
</dbReference>
<dbReference type="PANTHER" id="PTHR30443:SF4">
    <property type="entry name" value="PHOSPHOETHANOLAMINE TRANSFERASE OPGE-RELATED"/>
    <property type="match status" value="1"/>
</dbReference>
<name>S3CNB5_9BURK</name>
<dbReference type="PANTHER" id="PTHR30443">
    <property type="entry name" value="INNER MEMBRANE PROTEIN"/>
    <property type="match status" value="1"/>
</dbReference>
<evidence type="ECO:0000313" key="10">
    <source>
        <dbReference type="EMBL" id="EPE02040.1"/>
    </source>
</evidence>
<dbReference type="STRING" id="1203554.HMPREF1476_00276"/>
<keyword evidence="5 8" id="KW-1133">Transmembrane helix</keyword>
<protein>
    <recommendedName>
        <fullName evidence="9">Sulfatase N-terminal domain-containing protein</fullName>
    </recommendedName>
</protein>
<gene>
    <name evidence="10" type="ORF">HMPREF1476_00276</name>
</gene>
<feature type="transmembrane region" description="Helical" evidence="8">
    <location>
        <begin position="14"/>
        <end position="32"/>
    </location>
</feature>
<dbReference type="InterPro" id="IPR040423">
    <property type="entry name" value="PEA_transferase"/>
</dbReference>
<dbReference type="HOGENOM" id="CLU_039390_3_0_4"/>
<evidence type="ECO:0000256" key="3">
    <source>
        <dbReference type="ARBA" id="ARBA00022679"/>
    </source>
</evidence>
<dbReference type="GO" id="GO:0005886">
    <property type="term" value="C:plasma membrane"/>
    <property type="evidence" value="ECO:0007669"/>
    <property type="project" value="UniProtKB-SubCell"/>
</dbReference>